<feature type="chain" id="PRO_5043555209" evidence="1">
    <location>
        <begin position="20"/>
        <end position="94"/>
    </location>
</feature>
<evidence type="ECO:0000313" key="2">
    <source>
        <dbReference type="EMBL" id="MDO6423809.1"/>
    </source>
</evidence>
<name>A0AAW7X8A1_9GAMM</name>
<comment type="caution">
    <text evidence="2">The sequence shown here is derived from an EMBL/GenBank/DDBJ whole genome shotgun (WGS) entry which is preliminary data.</text>
</comment>
<reference evidence="2" key="1">
    <citation type="submission" date="2023-07" db="EMBL/GenBank/DDBJ databases">
        <title>Genome content predicts the carbon catabolic preferences of heterotrophic bacteria.</title>
        <authorList>
            <person name="Gralka M."/>
        </authorList>
    </citation>
    <scope>NUCLEOTIDE SEQUENCE</scope>
    <source>
        <strain evidence="2">I3M17_2</strain>
    </source>
</reference>
<keyword evidence="1" id="KW-0732">Signal</keyword>
<feature type="signal peptide" evidence="1">
    <location>
        <begin position="1"/>
        <end position="19"/>
    </location>
</feature>
<evidence type="ECO:0000313" key="3">
    <source>
        <dbReference type="Proteomes" id="UP001169760"/>
    </source>
</evidence>
<protein>
    <submittedName>
        <fullName evidence="2">Uncharacterized protein</fullName>
    </submittedName>
</protein>
<gene>
    <name evidence="2" type="ORF">Q4521_15100</name>
</gene>
<dbReference type="RefSeq" id="WP_280946836.1">
    <property type="nucleotide sequence ID" value="NZ_CP123764.1"/>
</dbReference>
<evidence type="ECO:0000256" key="1">
    <source>
        <dbReference type="SAM" id="SignalP"/>
    </source>
</evidence>
<organism evidence="2 3">
    <name type="scientific">Saccharophagus degradans</name>
    <dbReference type="NCBI Taxonomy" id="86304"/>
    <lineage>
        <taxon>Bacteria</taxon>
        <taxon>Pseudomonadati</taxon>
        <taxon>Pseudomonadota</taxon>
        <taxon>Gammaproteobacteria</taxon>
        <taxon>Cellvibrionales</taxon>
        <taxon>Cellvibrionaceae</taxon>
        <taxon>Saccharophagus</taxon>
    </lineage>
</organism>
<dbReference type="EMBL" id="JAUOPB010000011">
    <property type="protein sequence ID" value="MDO6423809.1"/>
    <property type="molecule type" value="Genomic_DNA"/>
</dbReference>
<accession>A0AAW7X8A1</accession>
<dbReference type="AlphaFoldDB" id="A0AAW7X8A1"/>
<proteinExistence type="predicted"/>
<dbReference type="Proteomes" id="UP001169760">
    <property type="component" value="Unassembled WGS sequence"/>
</dbReference>
<sequence>MNRILLVAVLLFTSVVSIADGNSSRLADSFDKVVCADLDVAHFDTLLDETDQSANGYSSSSNFVVSSTGNPALLAPTFYSRSLKSNAIRAPPLA</sequence>